<keyword evidence="4" id="KW-1185">Reference proteome</keyword>
<dbReference type="PRINTS" id="PR00081">
    <property type="entry name" value="GDHRDH"/>
</dbReference>
<comment type="similarity">
    <text evidence="1 2">Belongs to the short-chain dehydrogenases/reductases (SDR) family.</text>
</comment>
<evidence type="ECO:0000313" key="4">
    <source>
        <dbReference type="Proteomes" id="UP001498398"/>
    </source>
</evidence>
<dbReference type="PANTHER" id="PTHR42760">
    <property type="entry name" value="SHORT-CHAIN DEHYDROGENASES/REDUCTASES FAMILY MEMBER"/>
    <property type="match status" value="1"/>
</dbReference>
<protein>
    <submittedName>
        <fullName evidence="3">Uncharacterized protein</fullName>
    </submittedName>
</protein>
<dbReference type="PRINTS" id="PR00080">
    <property type="entry name" value="SDRFAMILY"/>
</dbReference>
<dbReference type="Pfam" id="PF00106">
    <property type="entry name" value="adh_short"/>
    <property type="match status" value="1"/>
</dbReference>
<gene>
    <name evidence="3" type="ORF">VKT23_013687</name>
</gene>
<evidence type="ECO:0000313" key="3">
    <source>
        <dbReference type="EMBL" id="KAK7448424.1"/>
    </source>
</evidence>
<evidence type="ECO:0000256" key="2">
    <source>
        <dbReference type="RuleBase" id="RU000363"/>
    </source>
</evidence>
<dbReference type="InterPro" id="IPR002347">
    <property type="entry name" value="SDR_fam"/>
</dbReference>
<organism evidence="3 4">
    <name type="scientific">Marasmiellus scandens</name>
    <dbReference type="NCBI Taxonomy" id="2682957"/>
    <lineage>
        <taxon>Eukaryota</taxon>
        <taxon>Fungi</taxon>
        <taxon>Dikarya</taxon>
        <taxon>Basidiomycota</taxon>
        <taxon>Agaricomycotina</taxon>
        <taxon>Agaricomycetes</taxon>
        <taxon>Agaricomycetidae</taxon>
        <taxon>Agaricales</taxon>
        <taxon>Marasmiineae</taxon>
        <taxon>Omphalotaceae</taxon>
        <taxon>Marasmiellus</taxon>
    </lineage>
</organism>
<name>A0ABR1J4R4_9AGAR</name>
<dbReference type="Proteomes" id="UP001498398">
    <property type="component" value="Unassembled WGS sequence"/>
</dbReference>
<dbReference type="Gene3D" id="3.40.50.720">
    <property type="entry name" value="NAD(P)-binding Rossmann-like Domain"/>
    <property type="match status" value="1"/>
</dbReference>
<evidence type="ECO:0000256" key="1">
    <source>
        <dbReference type="ARBA" id="ARBA00006484"/>
    </source>
</evidence>
<sequence length="254" mass="26608">MPEKQVAIITGASNGIGLATVNAFLSSGEWNVFGVDLSAAPTSVAGANFHFLQINITQEDAPAKIVSACQASFGSRIDALLNVAGVMDKNAGVDNLLDEDWDRIIAVNLTAPVRLMREVVNVMKEQRSGCIVNVASKAGMSGAAAGVAYTASKHGLVGATKNTAWFYKEEGIRCNVICPGSVVTNILSNSGSDLSKMDKFGTFKLKPIVEMHRPNITDGLDPSCPANLVLFLASDAAKGVNGAIVPIDNAWSTI</sequence>
<dbReference type="EMBL" id="JBANRG010000038">
    <property type="protein sequence ID" value="KAK7448424.1"/>
    <property type="molecule type" value="Genomic_DNA"/>
</dbReference>
<proteinExistence type="inferred from homology"/>
<reference evidence="3 4" key="1">
    <citation type="submission" date="2024-01" db="EMBL/GenBank/DDBJ databases">
        <title>A draft genome for the cacao thread blight pathogen Marasmiellus scandens.</title>
        <authorList>
            <person name="Baruah I.K."/>
            <person name="Leung J."/>
            <person name="Bukari Y."/>
            <person name="Amoako-Attah I."/>
            <person name="Meinhardt L.W."/>
            <person name="Bailey B.A."/>
            <person name="Cohen S.P."/>
        </authorList>
    </citation>
    <scope>NUCLEOTIDE SEQUENCE [LARGE SCALE GENOMIC DNA]</scope>
    <source>
        <strain evidence="3 4">GH-19</strain>
    </source>
</reference>
<dbReference type="InterPro" id="IPR036291">
    <property type="entry name" value="NAD(P)-bd_dom_sf"/>
</dbReference>
<dbReference type="SUPFAM" id="SSF51735">
    <property type="entry name" value="NAD(P)-binding Rossmann-fold domains"/>
    <property type="match status" value="1"/>
</dbReference>
<comment type="caution">
    <text evidence="3">The sequence shown here is derived from an EMBL/GenBank/DDBJ whole genome shotgun (WGS) entry which is preliminary data.</text>
</comment>
<accession>A0ABR1J4R4</accession>
<dbReference type="CDD" id="cd05233">
    <property type="entry name" value="SDR_c"/>
    <property type="match status" value="1"/>
</dbReference>